<evidence type="ECO:0000256" key="1">
    <source>
        <dbReference type="ARBA" id="ARBA00004429"/>
    </source>
</evidence>
<organism evidence="10 11">
    <name type="scientific">Pantoea ananatis (strain AJ13355)</name>
    <dbReference type="NCBI Taxonomy" id="932677"/>
    <lineage>
        <taxon>Bacteria</taxon>
        <taxon>Pseudomonadati</taxon>
        <taxon>Pseudomonadota</taxon>
        <taxon>Gammaproteobacteria</taxon>
        <taxon>Enterobacterales</taxon>
        <taxon>Erwiniaceae</taxon>
        <taxon>Pantoea</taxon>
    </lineage>
</organism>
<evidence type="ECO:0000256" key="4">
    <source>
        <dbReference type="ARBA" id="ARBA00022519"/>
    </source>
</evidence>
<feature type="transmembrane region" description="Helical" evidence="8">
    <location>
        <begin position="61"/>
        <end position="87"/>
    </location>
</feature>
<protein>
    <submittedName>
        <fullName evidence="10">Sulfate transport system permease protein CysW</fullName>
    </submittedName>
</protein>
<keyword evidence="3" id="KW-1003">Cell membrane</keyword>
<feature type="domain" description="ABC transmembrane type-1" evidence="9">
    <location>
        <begin position="61"/>
        <end position="251"/>
    </location>
</feature>
<dbReference type="RefSeq" id="WP_013026694.1">
    <property type="nucleotide sequence ID" value="NC_017531.2"/>
</dbReference>
<evidence type="ECO:0000256" key="5">
    <source>
        <dbReference type="ARBA" id="ARBA00022692"/>
    </source>
</evidence>
<dbReference type="Proteomes" id="UP000006690">
    <property type="component" value="Chromosome"/>
</dbReference>
<dbReference type="GO" id="GO:0005886">
    <property type="term" value="C:plasma membrane"/>
    <property type="evidence" value="ECO:0007669"/>
    <property type="project" value="UniProtKB-SubCell"/>
</dbReference>
<comment type="similarity">
    <text evidence="8">Belongs to the binding-protein-dependent transport system permease family.</text>
</comment>
<keyword evidence="6 8" id="KW-1133">Transmembrane helix</keyword>
<dbReference type="HOGENOM" id="CLU_016047_3_4_6"/>
<evidence type="ECO:0000256" key="2">
    <source>
        <dbReference type="ARBA" id="ARBA00022448"/>
    </source>
</evidence>
<feature type="transmembrane region" description="Helical" evidence="8">
    <location>
        <begin position="188"/>
        <end position="209"/>
    </location>
</feature>
<keyword evidence="4" id="KW-0997">Cell inner membrane</keyword>
<keyword evidence="7 8" id="KW-0472">Membrane</keyword>
<dbReference type="Pfam" id="PF00528">
    <property type="entry name" value="BPD_transp_1"/>
    <property type="match status" value="1"/>
</dbReference>
<dbReference type="OrthoDB" id="27542at2"/>
<name>A0A0H3KYP8_PANAA</name>
<gene>
    <name evidence="10" type="primary">cysW</name>
    <name evidence="10" type="ordered locus">PAJ_2105</name>
</gene>
<dbReference type="eggNOG" id="COG1177">
    <property type="taxonomic scope" value="Bacteria"/>
</dbReference>
<sequence length="271" mass="30232">MKRRGLFYLQVAITTLTALFMIVPVILSMLAGVTQNYFVGLRSGLTLKWVAQVWEMYSDTFWLSLLIAVSCLIVNVAIGVPAAWGLLKSPSRWASRIEECLMLPVALPGLATALGIILLYGQFSSLRDSWVFILIGHVLFTLPFMIRPVLAVMQAIQLPRLEEAAASLGAGFWRRFFTVVVPNCRNGILAGAFMVITLSVGEFNITWMLHTPLTKTLPVGLADSYASMRLEVGSAYTLIFILMILPLLLMLNACNHWLERQSRQQPREEKA</sequence>
<feature type="transmembrane region" description="Helical" evidence="8">
    <location>
        <begin position="129"/>
        <end position="150"/>
    </location>
</feature>
<proteinExistence type="inferred from homology"/>
<dbReference type="PROSITE" id="PS50928">
    <property type="entry name" value="ABC_TM1"/>
    <property type="match status" value="1"/>
</dbReference>
<dbReference type="InterPro" id="IPR000515">
    <property type="entry name" value="MetI-like"/>
</dbReference>
<evidence type="ECO:0000313" key="11">
    <source>
        <dbReference type="Proteomes" id="UP000006690"/>
    </source>
</evidence>
<comment type="subcellular location">
    <subcellularLocation>
        <location evidence="1">Cell inner membrane</location>
        <topology evidence="1">Multi-pass membrane protein</topology>
    </subcellularLocation>
    <subcellularLocation>
        <location evidence="8">Cell membrane</location>
        <topology evidence="8">Multi-pass membrane protein</topology>
    </subcellularLocation>
</comment>
<dbReference type="PATRIC" id="fig|932677.3.peg.2441"/>
<dbReference type="SUPFAM" id="SSF161098">
    <property type="entry name" value="MetI-like"/>
    <property type="match status" value="1"/>
</dbReference>
<reference evidence="11" key="1">
    <citation type="journal article" date="2012" name="Appl. Microbiol. Biotechnol.">
        <title>The complete genome sequence of Pantoea ananatis AJ13355, an organism with great biotechnological potential.</title>
        <authorList>
            <person name="Hara Y."/>
            <person name="Kadotani N."/>
            <person name="Izui H."/>
            <person name="Katashkina J.I."/>
            <person name="Kuvaeva T.M."/>
            <person name="Andreeva I.G."/>
            <person name="Golubeva L.I."/>
            <person name="Malko D.B."/>
            <person name="Makeev V.J."/>
            <person name="Mashko S.V."/>
            <person name="Kozlov Y.I."/>
        </authorList>
    </citation>
    <scope>NUCLEOTIDE SEQUENCE [LARGE SCALE GENOMIC DNA]</scope>
    <source>
        <strain evidence="11">AJ13355</strain>
    </source>
</reference>
<dbReference type="KEGG" id="paj:PAJ_2105"/>
<dbReference type="GO" id="GO:0055085">
    <property type="term" value="P:transmembrane transport"/>
    <property type="evidence" value="ECO:0007669"/>
    <property type="project" value="InterPro"/>
</dbReference>
<feature type="transmembrane region" description="Helical" evidence="8">
    <location>
        <begin position="235"/>
        <end position="258"/>
    </location>
</feature>
<feature type="transmembrane region" description="Helical" evidence="8">
    <location>
        <begin position="99"/>
        <end position="123"/>
    </location>
</feature>
<evidence type="ECO:0000313" key="10">
    <source>
        <dbReference type="EMBL" id="BAK12185.1"/>
    </source>
</evidence>
<dbReference type="EMBL" id="AP012032">
    <property type="protein sequence ID" value="BAK12185.1"/>
    <property type="molecule type" value="Genomic_DNA"/>
</dbReference>
<dbReference type="Gene3D" id="1.10.3720.10">
    <property type="entry name" value="MetI-like"/>
    <property type="match status" value="1"/>
</dbReference>
<accession>A0A0H3KYP8</accession>
<keyword evidence="2 8" id="KW-0813">Transport</keyword>
<keyword evidence="5 8" id="KW-0812">Transmembrane</keyword>
<evidence type="ECO:0000259" key="9">
    <source>
        <dbReference type="PROSITE" id="PS50928"/>
    </source>
</evidence>
<evidence type="ECO:0000256" key="3">
    <source>
        <dbReference type="ARBA" id="ARBA00022475"/>
    </source>
</evidence>
<dbReference type="AlphaFoldDB" id="A0A0H3KYP8"/>
<dbReference type="PANTHER" id="PTHR43357:SF4">
    <property type="entry name" value="INNER MEMBRANE ABC TRANSPORTER PERMEASE PROTEIN YDCV"/>
    <property type="match status" value="1"/>
</dbReference>
<dbReference type="InterPro" id="IPR035906">
    <property type="entry name" value="MetI-like_sf"/>
</dbReference>
<feature type="transmembrane region" description="Helical" evidence="8">
    <location>
        <begin position="7"/>
        <end position="31"/>
    </location>
</feature>
<evidence type="ECO:0000256" key="7">
    <source>
        <dbReference type="ARBA" id="ARBA00023136"/>
    </source>
</evidence>
<dbReference type="PANTHER" id="PTHR43357">
    <property type="entry name" value="INNER MEMBRANE ABC TRANSPORTER PERMEASE PROTEIN YDCV"/>
    <property type="match status" value="1"/>
</dbReference>
<evidence type="ECO:0000256" key="8">
    <source>
        <dbReference type="RuleBase" id="RU363032"/>
    </source>
</evidence>
<evidence type="ECO:0000256" key="6">
    <source>
        <dbReference type="ARBA" id="ARBA00022989"/>
    </source>
</evidence>
<dbReference type="CDD" id="cd06261">
    <property type="entry name" value="TM_PBP2"/>
    <property type="match status" value="1"/>
</dbReference>